<accession>A0A7K1FRD3</accession>
<dbReference type="EMBL" id="WLYK01000011">
    <property type="protein sequence ID" value="MTD16707.1"/>
    <property type="molecule type" value="Genomic_DNA"/>
</dbReference>
<gene>
    <name evidence="2" type="ORF">GIS00_22480</name>
</gene>
<feature type="transmembrane region" description="Helical" evidence="1">
    <location>
        <begin position="132"/>
        <end position="152"/>
    </location>
</feature>
<feature type="transmembrane region" description="Helical" evidence="1">
    <location>
        <begin position="26"/>
        <end position="49"/>
    </location>
</feature>
<feature type="transmembrane region" description="Helical" evidence="1">
    <location>
        <begin position="331"/>
        <end position="350"/>
    </location>
</feature>
<dbReference type="AlphaFoldDB" id="A0A7K1FRD3"/>
<evidence type="ECO:0000313" key="2">
    <source>
        <dbReference type="EMBL" id="MTD16707.1"/>
    </source>
</evidence>
<feature type="transmembrane region" description="Helical" evidence="1">
    <location>
        <begin position="378"/>
        <end position="398"/>
    </location>
</feature>
<keyword evidence="3" id="KW-1185">Reference proteome</keyword>
<feature type="transmembrane region" description="Helical" evidence="1">
    <location>
        <begin position="458"/>
        <end position="478"/>
    </location>
</feature>
<proteinExistence type="predicted"/>
<keyword evidence="1" id="KW-0812">Transmembrane</keyword>
<feature type="transmembrane region" description="Helical" evidence="1">
    <location>
        <begin position="308"/>
        <end position="325"/>
    </location>
</feature>
<feature type="transmembrane region" description="Helical" evidence="1">
    <location>
        <begin position="484"/>
        <end position="507"/>
    </location>
</feature>
<comment type="caution">
    <text evidence="2">The sequence shown here is derived from an EMBL/GenBank/DDBJ whole genome shotgun (WGS) entry which is preliminary data.</text>
</comment>
<feature type="transmembrane region" description="Helical" evidence="1">
    <location>
        <begin position="172"/>
        <end position="191"/>
    </location>
</feature>
<feature type="transmembrane region" description="Helical" evidence="1">
    <location>
        <begin position="102"/>
        <end position="126"/>
    </location>
</feature>
<feature type="transmembrane region" description="Helical" evidence="1">
    <location>
        <begin position="55"/>
        <end position="81"/>
    </location>
</feature>
<name>A0A7K1FRD3_9ACTN</name>
<organism evidence="2 3">
    <name type="scientific">Nakamurella alba</name>
    <dbReference type="NCBI Taxonomy" id="2665158"/>
    <lineage>
        <taxon>Bacteria</taxon>
        <taxon>Bacillati</taxon>
        <taxon>Actinomycetota</taxon>
        <taxon>Actinomycetes</taxon>
        <taxon>Nakamurellales</taxon>
        <taxon>Nakamurellaceae</taxon>
        <taxon>Nakamurella</taxon>
    </lineage>
</organism>
<protein>
    <recommendedName>
        <fullName evidence="4">Transporter</fullName>
    </recommendedName>
</protein>
<evidence type="ECO:0000313" key="3">
    <source>
        <dbReference type="Proteomes" id="UP000460221"/>
    </source>
</evidence>
<sequence length="529" mass="55253">MVGVFASLKWTLVTGRFRRSSTAVKAWTVVGWFVVLVVVAFVFLGMVAVRSVPDVAVTVVTTLFVLQFVGWGMAPLIAFGVDETVDPQRFALLPLTSRTLQTGLLTASLVGYLPVINALVLIAAAIAMSPTWAVLPVALVCAAAQLLLCVAFSRALSTTISQLMSGRRGRDLGMLAGFGLIVLYFAATFALNSRSGATALGQGLTDIATGLGWIPPGALAQLPAQVADGRLLRAVGGIVIVLAGAALIWWWWSSALRRLLTTRPSVTSGSAPAGDAAGDSVATTIGGTARLIAGRDRLLAWRDPMRRIPWLMVAFFAVAWPFLVIRGHGAVYGVAVAAAIAGTQAGNAYGMDGSALWMHIVAFADRVRARGEMLGHSLFVLVPGAVCVAIGLVVHAWVWSDWDLLPGAIGICVSALAGGAAMAGYLSARLPYAVRQSRNSMFTNSVEGQKGRTGAATFALLGGSIASAVPSALCVLLAHTVSPVWGWIGILVSVVVGATMLTVLSAVTAKRYLDTMPEILHIVSLGDRV</sequence>
<keyword evidence="1" id="KW-1133">Transmembrane helix</keyword>
<dbReference type="RefSeq" id="WP_154770708.1">
    <property type="nucleotide sequence ID" value="NZ_WLYK01000011.1"/>
</dbReference>
<reference evidence="2 3" key="1">
    <citation type="submission" date="2019-11" db="EMBL/GenBank/DDBJ databases">
        <authorList>
            <person name="Jiang L.-Q."/>
        </authorList>
    </citation>
    <scope>NUCLEOTIDE SEQUENCE [LARGE SCALE GENOMIC DNA]</scope>
    <source>
        <strain evidence="2 3">YIM 132087</strain>
    </source>
</reference>
<evidence type="ECO:0008006" key="4">
    <source>
        <dbReference type="Google" id="ProtNLM"/>
    </source>
</evidence>
<dbReference type="Proteomes" id="UP000460221">
    <property type="component" value="Unassembled WGS sequence"/>
</dbReference>
<feature type="transmembrane region" description="Helical" evidence="1">
    <location>
        <begin position="404"/>
        <end position="428"/>
    </location>
</feature>
<keyword evidence="1" id="KW-0472">Membrane</keyword>
<feature type="transmembrane region" description="Helical" evidence="1">
    <location>
        <begin position="231"/>
        <end position="252"/>
    </location>
</feature>
<evidence type="ECO:0000256" key="1">
    <source>
        <dbReference type="SAM" id="Phobius"/>
    </source>
</evidence>